<dbReference type="HOGENOM" id="CLU_2436396_0_0_9"/>
<dbReference type="OrthoDB" id="2055332at2"/>
<evidence type="ECO:0000313" key="1">
    <source>
        <dbReference type="EMBL" id="EFW06458.1"/>
    </source>
</evidence>
<dbReference type="GeneID" id="78229308"/>
<proteinExistence type="predicted"/>
<sequence>MNVLERFLQSEINTQELYDDIILFITSFHIRNGEFEGNEFIIKKMDQTNYIIFPEYEGGDGEREIHAAIAIYRNNLIKEINDCATKKGIIVREIKN</sequence>
<dbReference type="Proteomes" id="UP000003157">
    <property type="component" value="Unassembled WGS sequence"/>
</dbReference>
<reference evidence="1 2" key="1">
    <citation type="submission" date="2010-12" db="EMBL/GenBank/DDBJ databases">
        <title>The Genome Sequence of Coprobacillus sp. strain 29_1.</title>
        <authorList>
            <consortium name="The Broad Institute Genome Sequencing Platform"/>
            <person name="Earl A."/>
            <person name="Ward D."/>
            <person name="Feldgarden M."/>
            <person name="Gevers D."/>
            <person name="Daigneault M."/>
            <person name="Sibley C.D."/>
            <person name="White A."/>
            <person name="Strauss J."/>
            <person name="Allen-Vercoe E."/>
            <person name="Young S.K."/>
            <person name="Zeng Q."/>
            <person name="Gargeya S."/>
            <person name="Fitzgerald M."/>
            <person name="Haas B."/>
            <person name="Abouelleil A."/>
            <person name="Alvarado L."/>
            <person name="Arachchi H.M."/>
            <person name="Berlin A."/>
            <person name="Brown A."/>
            <person name="Chapman S.B."/>
            <person name="Chen Z."/>
            <person name="Dunbar C."/>
            <person name="Freedman E."/>
            <person name="Gearin G."/>
            <person name="Gellesch M."/>
            <person name="Goldberg J."/>
            <person name="Griggs A."/>
            <person name="Gujja S."/>
            <person name="Heilman E."/>
            <person name="Heiman D."/>
            <person name="Howarth C."/>
            <person name="Larson L."/>
            <person name="Lui A."/>
            <person name="MacDonald P.J.P."/>
            <person name="Mehta T."/>
            <person name="Montmayeur A."/>
            <person name="Murphy C."/>
            <person name="Neiman D."/>
            <person name="Pearson M."/>
            <person name="Priest M."/>
            <person name="Roberts A."/>
            <person name="Saif S."/>
            <person name="Shea T."/>
            <person name="Shenoy N."/>
            <person name="Sisk P."/>
            <person name="Stolte C."/>
            <person name="Sykes S."/>
            <person name="White J."/>
            <person name="Yandava C."/>
            <person name="Nusbaum C."/>
            <person name="Birren B."/>
        </authorList>
    </citation>
    <scope>NUCLEOTIDE SEQUENCE [LARGE SCALE GENOMIC DNA]</scope>
    <source>
        <strain evidence="1 2">29_1</strain>
    </source>
</reference>
<dbReference type="eggNOG" id="ENOG5032RUA">
    <property type="taxonomic scope" value="Bacteria"/>
</dbReference>
<name>E7G681_9FIRM</name>
<keyword evidence="2" id="KW-1185">Reference proteome</keyword>
<dbReference type="RefSeq" id="WP_008787397.1">
    <property type="nucleotide sequence ID" value="NZ_AKCB01000001.1"/>
</dbReference>
<comment type="caution">
    <text evidence="1">The sequence shown here is derived from an EMBL/GenBank/DDBJ whole genome shotgun (WGS) entry which is preliminary data.</text>
</comment>
<gene>
    <name evidence="1" type="ORF">HMPREF9488_00269</name>
</gene>
<protein>
    <submittedName>
        <fullName evidence="1">Uncharacterized protein</fullName>
    </submittedName>
</protein>
<accession>E7G681</accession>
<organism evidence="1 2">
    <name type="scientific">Coprobacillus cateniformis</name>
    <dbReference type="NCBI Taxonomy" id="100884"/>
    <lineage>
        <taxon>Bacteria</taxon>
        <taxon>Bacillati</taxon>
        <taxon>Bacillota</taxon>
        <taxon>Erysipelotrichia</taxon>
        <taxon>Erysipelotrichales</taxon>
        <taxon>Coprobacillaceae</taxon>
        <taxon>Coprobacillus</taxon>
    </lineage>
</organism>
<evidence type="ECO:0000313" key="2">
    <source>
        <dbReference type="Proteomes" id="UP000003157"/>
    </source>
</evidence>
<dbReference type="EMBL" id="ADKX01000002">
    <property type="protein sequence ID" value="EFW06458.1"/>
    <property type="molecule type" value="Genomic_DNA"/>
</dbReference>
<dbReference type="AlphaFoldDB" id="E7G681"/>